<evidence type="ECO:0000313" key="3">
    <source>
        <dbReference type="Proteomes" id="UP001225356"/>
    </source>
</evidence>
<feature type="region of interest" description="Disordered" evidence="1">
    <location>
        <begin position="1"/>
        <end position="31"/>
    </location>
</feature>
<reference evidence="2 3" key="1">
    <citation type="submission" date="2023-07" db="EMBL/GenBank/DDBJ databases">
        <title>Sequencing the genomes of 1000 actinobacteria strains.</title>
        <authorList>
            <person name="Klenk H.-P."/>
        </authorList>
    </citation>
    <scope>NUCLEOTIDE SEQUENCE [LARGE SCALE GENOMIC DNA]</scope>
    <source>
        <strain evidence="2 3">DSM 46740</strain>
    </source>
</reference>
<gene>
    <name evidence="2" type="ORF">J2853_006313</name>
</gene>
<keyword evidence="3" id="KW-1185">Reference proteome</keyword>
<feature type="compositionally biased region" description="Pro residues" evidence="1">
    <location>
        <begin position="14"/>
        <end position="24"/>
    </location>
</feature>
<evidence type="ECO:0000256" key="1">
    <source>
        <dbReference type="SAM" id="MobiDB-lite"/>
    </source>
</evidence>
<accession>A0ABT9QK51</accession>
<evidence type="ECO:0000313" key="2">
    <source>
        <dbReference type="EMBL" id="MDP9847102.1"/>
    </source>
</evidence>
<comment type="caution">
    <text evidence="2">The sequence shown here is derived from an EMBL/GenBank/DDBJ whole genome shotgun (WGS) entry which is preliminary data.</text>
</comment>
<protein>
    <submittedName>
        <fullName evidence="2">Uncharacterized protein</fullName>
    </submittedName>
</protein>
<proteinExistence type="predicted"/>
<sequence>MASTPEATAERLTKPPPPACPSPPRSTCAKP</sequence>
<dbReference type="EMBL" id="JAUSQU010000001">
    <property type="protein sequence ID" value="MDP9847102.1"/>
    <property type="molecule type" value="Genomic_DNA"/>
</dbReference>
<dbReference type="Proteomes" id="UP001225356">
    <property type="component" value="Unassembled WGS sequence"/>
</dbReference>
<name>A0ABT9QK51_9ACTN</name>
<organism evidence="2 3">
    <name type="scientific">Streptosporangium lutulentum</name>
    <dbReference type="NCBI Taxonomy" id="1461250"/>
    <lineage>
        <taxon>Bacteria</taxon>
        <taxon>Bacillati</taxon>
        <taxon>Actinomycetota</taxon>
        <taxon>Actinomycetes</taxon>
        <taxon>Streptosporangiales</taxon>
        <taxon>Streptosporangiaceae</taxon>
        <taxon>Streptosporangium</taxon>
    </lineage>
</organism>